<keyword evidence="4" id="KW-0067">ATP-binding</keyword>
<evidence type="ECO:0000256" key="3">
    <source>
        <dbReference type="ARBA" id="ARBA00022777"/>
    </source>
</evidence>
<dbReference type="Pfam" id="PF00069">
    <property type="entry name" value="Pkinase"/>
    <property type="match status" value="1"/>
</dbReference>
<dbReference type="InterPro" id="IPR011009">
    <property type="entry name" value="Kinase-like_dom_sf"/>
</dbReference>
<reference evidence="7 8" key="1">
    <citation type="submission" date="2014-02" db="EMBL/GenBank/DDBJ databases">
        <title>The small core and large imbalanced accessory genome model reveals a collaborative survival strategy of Sorangium cellulosum strains in nature.</title>
        <authorList>
            <person name="Han K."/>
            <person name="Peng R."/>
            <person name="Blom J."/>
            <person name="Li Y.-Z."/>
        </authorList>
    </citation>
    <scope>NUCLEOTIDE SEQUENCE [LARGE SCALE GENOMIC DNA]</scope>
    <source>
        <strain evidence="7 8">So0007-03</strain>
    </source>
</reference>
<evidence type="ECO:0000256" key="2">
    <source>
        <dbReference type="ARBA" id="ARBA00022741"/>
    </source>
</evidence>
<dbReference type="GO" id="GO:0005524">
    <property type="term" value="F:ATP binding"/>
    <property type="evidence" value="ECO:0007669"/>
    <property type="project" value="UniProtKB-KW"/>
</dbReference>
<feature type="compositionally biased region" description="Basic and acidic residues" evidence="5">
    <location>
        <begin position="339"/>
        <end position="355"/>
    </location>
</feature>
<feature type="region of interest" description="Disordered" evidence="5">
    <location>
        <begin position="313"/>
        <end position="390"/>
    </location>
</feature>
<dbReference type="PANTHER" id="PTHR43289">
    <property type="entry name" value="MITOGEN-ACTIVATED PROTEIN KINASE KINASE KINASE 20-RELATED"/>
    <property type="match status" value="1"/>
</dbReference>
<dbReference type="GO" id="GO:0004674">
    <property type="term" value="F:protein serine/threonine kinase activity"/>
    <property type="evidence" value="ECO:0007669"/>
    <property type="project" value="TreeGrafter"/>
</dbReference>
<dbReference type="EMBL" id="JEME01001721">
    <property type="protein sequence ID" value="KYG06300.1"/>
    <property type="molecule type" value="Genomic_DNA"/>
</dbReference>
<feature type="domain" description="Protein kinase" evidence="6">
    <location>
        <begin position="13"/>
        <end position="277"/>
    </location>
</feature>
<dbReference type="Gene3D" id="3.30.200.20">
    <property type="entry name" value="Phosphorylase Kinase, domain 1"/>
    <property type="match status" value="1"/>
</dbReference>
<organism evidence="7 8">
    <name type="scientific">Sorangium cellulosum</name>
    <name type="common">Polyangium cellulosum</name>
    <dbReference type="NCBI Taxonomy" id="56"/>
    <lineage>
        <taxon>Bacteria</taxon>
        <taxon>Pseudomonadati</taxon>
        <taxon>Myxococcota</taxon>
        <taxon>Polyangia</taxon>
        <taxon>Polyangiales</taxon>
        <taxon>Polyangiaceae</taxon>
        <taxon>Sorangium</taxon>
    </lineage>
</organism>
<sequence length="643" mass="68047">MHIAPGSVIGGKYRIERPLSQGGMGSVWVARHVTLGSPVAVKLMAPELAAVPSFVARFEREARIAANLHSPNVVHVQDHGIDGGHPYLVMELLRGEDLEARLKRVRRLPVSSATRILMQAGRALRRAHEAGLVHRDLKPGNLFLALVDDEEVVKILDFGIAKDISGRPMTEVTRTGEVLGSPYYMSPEQVRGERDIDHRSDLWSLAVILFRAITGELPFPGDELGSVLAKILVDPPPRPTRVAPDLPRAIDSFFARALERDRTQRFQSVNEMLDDLARITGVPRPAASLPEMEPPAAGERSPGVSVLGLAITAPAPPEDAPTPDDEDRPEEATSGPVRGSDHATVDLRPKPRAEPSEAPLAPEHRASGVPALQVTDSSAVTDSGPRISPEESIQLPVTSTRAWFLGVAAAAVLGGCGLVWAASRGDVEAPSPRMSMEALPAQRRESTEPPPAQPRETTEPPALEARRPSSAAMIAQPSAPPDGNIGQGRQPTVQPQDGRRAPQPRPVASDGLYDKDKASAPGPAPRVPSTPEAEPVYAEPVVPAPEGRAAAAPARPFHDLFARRVLVEAAAKAKSCARATGPTGSGVVQVTFAPNGHVGHAVVVGQPFAATDVASCVASIFRGATIPPFAGGPVTRSQSFAIP</sequence>
<dbReference type="SUPFAM" id="SSF56112">
    <property type="entry name" value="Protein kinase-like (PK-like)"/>
    <property type="match status" value="1"/>
</dbReference>
<proteinExistence type="predicted"/>
<dbReference type="InterPro" id="IPR008271">
    <property type="entry name" value="Ser/Thr_kinase_AS"/>
</dbReference>
<accession>A0A150TNR5</accession>
<gene>
    <name evidence="7" type="ORF">BE21_35680</name>
</gene>
<protein>
    <recommendedName>
        <fullName evidence="6">Protein kinase domain-containing protein</fullName>
    </recommendedName>
</protein>
<dbReference type="CDD" id="cd14014">
    <property type="entry name" value="STKc_PknB_like"/>
    <property type="match status" value="1"/>
</dbReference>
<dbReference type="Gene3D" id="1.10.510.10">
    <property type="entry name" value="Transferase(Phosphotransferase) domain 1"/>
    <property type="match status" value="1"/>
</dbReference>
<comment type="caution">
    <text evidence="7">The sequence shown here is derived from an EMBL/GenBank/DDBJ whole genome shotgun (WGS) entry which is preliminary data.</text>
</comment>
<evidence type="ECO:0000313" key="8">
    <source>
        <dbReference type="Proteomes" id="UP000075502"/>
    </source>
</evidence>
<dbReference type="Proteomes" id="UP000075502">
    <property type="component" value="Unassembled WGS sequence"/>
</dbReference>
<feature type="region of interest" description="Disordered" evidence="5">
    <location>
        <begin position="428"/>
        <end position="535"/>
    </location>
</feature>
<keyword evidence="3" id="KW-0418">Kinase</keyword>
<dbReference type="PANTHER" id="PTHR43289:SF6">
    <property type="entry name" value="SERINE_THREONINE-PROTEIN KINASE NEKL-3"/>
    <property type="match status" value="1"/>
</dbReference>
<keyword evidence="2" id="KW-0547">Nucleotide-binding</keyword>
<evidence type="ECO:0000256" key="1">
    <source>
        <dbReference type="ARBA" id="ARBA00022679"/>
    </source>
</evidence>
<evidence type="ECO:0000259" key="6">
    <source>
        <dbReference type="PROSITE" id="PS50011"/>
    </source>
</evidence>
<dbReference type="PROSITE" id="PS50011">
    <property type="entry name" value="PROTEIN_KINASE_DOM"/>
    <property type="match status" value="1"/>
</dbReference>
<dbReference type="PROSITE" id="PS00108">
    <property type="entry name" value="PROTEIN_KINASE_ST"/>
    <property type="match status" value="1"/>
</dbReference>
<name>A0A150TNR5_SORCE</name>
<evidence type="ECO:0000256" key="5">
    <source>
        <dbReference type="SAM" id="MobiDB-lite"/>
    </source>
</evidence>
<keyword evidence="1" id="KW-0808">Transferase</keyword>
<evidence type="ECO:0000256" key="4">
    <source>
        <dbReference type="ARBA" id="ARBA00022840"/>
    </source>
</evidence>
<dbReference type="SMART" id="SM00220">
    <property type="entry name" value="S_TKc"/>
    <property type="match status" value="1"/>
</dbReference>
<dbReference type="AlphaFoldDB" id="A0A150TNR5"/>
<dbReference type="InterPro" id="IPR000719">
    <property type="entry name" value="Prot_kinase_dom"/>
</dbReference>
<evidence type="ECO:0000313" key="7">
    <source>
        <dbReference type="EMBL" id="KYG06300.1"/>
    </source>
</evidence>